<keyword evidence="3" id="KW-1185">Reference proteome</keyword>
<proteinExistence type="predicted"/>
<evidence type="ECO:0000256" key="1">
    <source>
        <dbReference type="SAM" id="Coils"/>
    </source>
</evidence>
<keyword evidence="1" id="KW-0175">Coiled coil</keyword>
<dbReference type="EMBL" id="CP012898">
    <property type="protein sequence ID" value="ALJ06152.1"/>
    <property type="molecule type" value="Genomic_DNA"/>
</dbReference>
<dbReference type="AlphaFoldDB" id="A0A0P0DDD0"/>
<dbReference type="PATRIC" id="fig|1736674.3.peg.2836"/>
<dbReference type="RefSeq" id="WP_054729511.1">
    <property type="nucleotide sequence ID" value="NZ_CP012898.1"/>
</dbReference>
<evidence type="ECO:0000313" key="2">
    <source>
        <dbReference type="EMBL" id="ALJ06152.1"/>
    </source>
</evidence>
<feature type="coiled-coil region" evidence="1">
    <location>
        <begin position="145"/>
        <end position="178"/>
    </location>
</feature>
<gene>
    <name evidence="2" type="ORF">APS56_13885</name>
</gene>
<sequence length="270" mass="31192">MASNVFSQTNLNNYKYVIVAKKFDFLKKTNEYRLNELSQFLFNKYGFEALIEGEEYPSDLLVNRCLGLKADVLKDSGMFKTKLSVELKDCNDRIVYTSEVGESREKQFDKAYTEALRNAFISIEALNYKYVPNEAILASTSSNIGSDNSDEVKKLREEVQALREKKELEENIEEIKNRSNPVFEKPKVSAQLPVEKLTTKHEILYAQAIDHGFQLVDSTPSVVYKIKKTGIDNVFLVEGKNATLYQKEDKWILEYYENDQLIQEVLTIKF</sequence>
<dbReference type="OrthoDB" id="1274006at2"/>
<dbReference type="KEGG" id="ahz:APS56_13885"/>
<dbReference type="STRING" id="1736674.APS56_13885"/>
<name>A0A0P0DDD0_9FLAO</name>
<organism evidence="2 3">
    <name type="scientific">Pseudalgibacter alginicilyticus</name>
    <dbReference type="NCBI Taxonomy" id="1736674"/>
    <lineage>
        <taxon>Bacteria</taxon>
        <taxon>Pseudomonadati</taxon>
        <taxon>Bacteroidota</taxon>
        <taxon>Flavobacteriia</taxon>
        <taxon>Flavobacteriales</taxon>
        <taxon>Flavobacteriaceae</taxon>
        <taxon>Pseudalgibacter</taxon>
    </lineage>
</organism>
<dbReference type="Proteomes" id="UP000057981">
    <property type="component" value="Chromosome"/>
</dbReference>
<protein>
    <submittedName>
        <fullName evidence="2">Uncharacterized protein</fullName>
    </submittedName>
</protein>
<reference evidence="2 3" key="1">
    <citation type="submission" date="2015-10" db="EMBL/GenBank/DDBJ databases">
        <authorList>
            <person name="Gilbert D.G."/>
        </authorList>
    </citation>
    <scope>NUCLEOTIDE SEQUENCE [LARGE SCALE GENOMIC DNA]</scope>
    <source>
        <strain evidence="3">HZ-22</strain>
    </source>
</reference>
<accession>A0A0P0DDD0</accession>
<evidence type="ECO:0000313" key="3">
    <source>
        <dbReference type="Proteomes" id="UP000057981"/>
    </source>
</evidence>